<feature type="region of interest" description="Disordered" evidence="1">
    <location>
        <begin position="40"/>
        <end position="64"/>
    </location>
</feature>
<proteinExistence type="predicted"/>
<keyword evidence="3" id="KW-1185">Reference proteome</keyword>
<evidence type="ECO:0000313" key="2">
    <source>
        <dbReference type="EMBL" id="RDC63277.1"/>
    </source>
</evidence>
<organism evidence="2 3">
    <name type="scientific">Adhaeribacter pallidiroseus</name>
    <dbReference type="NCBI Taxonomy" id="2072847"/>
    <lineage>
        <taxon>Bacteria</taxon>
        <taxon>Pseudomonadati</taxon>
        <taxon>Bacteroidota</taxon>
        <taxon>Cytophagia</taxon>
        <taxon>Cytophagales</taxon>
        <taxon>Hymenobacteraceae</taxon>
        <taxon>Adhaeribacter</taxon>
    </lineage>
</organism>
<reference evidence="2 3" key="1">
    <citation type="submission" date="2018-04" db="EMBL/GenBank/DDBJ databases">
        <title>Adhaeribacter sp. HMF7616 genome sequencing and assembly.</title>
        <authorList>
            <person name="Kang H."/>
            <person name="Kang J."/>
            <person name="Cha I."/>
            <person name="Kim H."/>
            <person name="Joh K."/>
        </authorList>
    </citation>
    <scope>NUCLEOTIDE SEQUENCE [LARGE SCALE GENOMIC DNA]</scope>
    <source>
        <strain evidence="2 3">HMF7616</strain>
    </source>
</reference>
<comment type="caution">
    <text evidence="2">The sequence shown here is derived from an EMBL/GenBank/DDBJ whole genome shotgun (WGS) entry which is preliminary data.</text>
</comment>
<dbReference type="Proteomes" id="UP000253919">
    <property type="component" value="Unassembled WGS sequence"/>
</dbReference>
<dbReference type="AlphaFoldDB" id="A0A369QJ48"/>
<evidence type="ECO:0000313" key="3">
    <source>
        <dbReference type="Proteomes" id="UP000253919"/>
    </source>
</evidence>
<sequence>MSETRIRMAQVLAEIDQYEIGGRLHTFSLNYIKTNGQKGFKERVRKSGNYSNHPTEGTKKESGNKFRINIKNNGLFMLVDNRTGQPFALKISLLTHYNGQRIRH</sequence>
<name>A0A369QJ48_9BACT</name>
<protein>
    <submittedName>
        <fullName evidence="2">Uncharacterized protein</fullName>
    </submittedName>
</protein>
<evidence type="ECO:0000256" key="1">
    <source>
        <dbReference type="SAM" id="MobiDB-lite"/>
    </source>
</evidence>
<dbReference type="RefSeq" id="WP_147275643.1">
    <property type="nucleotide sequence ID" value="NZ_QASA01000001.1"/>
</dbReference>
<gene>
    <name evidence="2" type="ORF">AHMF7616_01879</name>
</gene>
<dbReference type="EMBL" id="QASA01000001">
    <property type="protein sequence ID" value="RDC63277.1"/>
    <property type="molecule type" value="Genomic_DNA"/>
</dbReference>
<accession>A0A369QJ48</accession>
<dbReference type="OrthoDB" id="964298at2"/>